<evidence type="ECO:0000313" key="2">
    <source>
        <dbReference type="Proteomes" id="UP001432046"/>
    </source>
</evidence>
<accession>A0ABZ2NXU0</accession>
<organism evidence="1 2">
    <name type="scientific">Bradyrhizobium septentrionale</name>
    <dbReference type="NCBI Taxonomy" id="1404411"/>
    <lineage>
        <taxon>Bacteria</taxon>
        <taxon>Pseudomonadati</taxon>
        <taxon>Pseudomonadota</taxon>
        <taxon>Alphaproteobacteria</taxon>
        <taxon>Hyphomicrobiales</taxon>
        <taxon>Nitrobacteraceae</taxon>
        <taxon>Bradyrhizobium</taxon>
    </lineage>
</organism>
<protein>
    <submittedName>
        <fullName evidence="1">Uncharacterized protein</fullName>
    </submittedName>
</protein>
<reference evidence="1" key="1">
    <citation type="journal article" date="2021" name="Int. J. Syst. Evol. Microbiol.">
        <title>Bradyrhizobium septentrionale sp. nov. (sv. septentrionale) and Bradyrhizobium quebecense sp. nov. (sv. septentrionale) associated with legumes native to Canada possess rearranged symbiosis genes and numerous insertion sequences.</title>
        <authorList>
            <person name="Bromfield E.S.P."/>
            <person name="Cloutier S."/>
        </authorList>
    </citation>
    <scope>NUCLEOTIDE SEQUENCE</scope>
    <source>
        <strain evidence="1">5S5</strain>
    </source>
</reference>
<name>A0ABZ2NXU0_9BRAD</name>
<proteinExistence type="predicted"/>
<dbReference type="Proteomes" id="UP001432046">
    <property type="component" value="Chromosome"/>
</dbReference>
<dbReference type="EMBL" id="CP147711">
    <property type="protein sequence ID" value="WXC79420.1"/>
    <property type="molecule type" value="Genomic_DNA"/>
</dbReference>
<keyword evidence="2" id="KW-1185">Reference proteome</keyword>
<sequence>MAKGLFSVSDVERNIDYHRRTARSFKLPVLIRDTMELVEQIARFRAPKYLSAYVDILNVHLVSIGREDLIDSDVDIGTQLEFGVSSRTLLSLIELGLSRVSAVALYETIARDDLNKEDCVAWVRERDAQFDGMDIPAIILREIRAKLLARG</sequence>
<gene>
    <name evidence="1" type="ORF">WDK88_40710</name>
</gene>
<reference evidence="1" key="2">
    <citation type="submission" date="2024-03" db="EMBL/GenBank/DDBJ databases">
        <authorList>
            <person name="Bromfield E.S.P."/>
            <person name="Cloutier S."/>
        </authorList>
    </citation>
    <scope>NUCLEOTIDE SEQUENCE</scope>
    <source>
        <strain evidence="1">5S5</strain>
    </source>
</reference>
<dbReference type="RefSeq" id="WP_338833867.1">
    <property type="nucleotide sequence ID" value="NZ_CP147711.1"/>
</dbReference>
<evidence type="ECO:0000313" key="1">
    <source>
        <dbReference type="EMBL" id="WXC79420.1"/>
    </source>
</evidence>